<evidence type="ECO:0000256" key="1">
    <source>
        <dbReference type="SAM" id="Phobius"/>
    </source>
</evidence>
<evidence type="ECO:0000259" key="3">
    <source>
        <dbReference type="Pfam" id="PF11887"/>
    </source>
</evidence>
<evidence type="ECO:0000259" key="2">
    <source>
        <dbReference type="Pfam" id="PF02470"/>
    </source>
</evidence>
<dbReference type="Pfam" id="PF02470">
    <property type="entry name" value="MlaD"/>
    <property type="match status" value="1"/>
</dbReference>
<keyword evidence="1" id="KW-0812">Transmembrane</keyword>
<keyword evidence="5" id="KW-1185">Reference proteome</keyword>
<dbReference type="InterPro" id="IPR052336">
    <property type="entry name" value="MlaD_Phospholipid_Transporter"/>
</dbReference>
<protein>
    <submittedName>
        <fullName evidence="4">MCE family protein</fullName>
    </submittedName>
</protein>
<dbReference type="Pfam" id="PF11887">
    <property type="entry name" value="Mce4_CUP1"/>
    <property type="match status" value="1"/>
</dbReference>
<organism evidence="4 5">
    <name type="scientific">[Mycobacterium] fortunisiensis</name>
    <dbReference type="NCBI Taxonomy" id="2600579"/>
    <lineage>
        <taxon>Bacteria</taxon>
        <taxon>Bacillati</taxon>
        <taxon>Actinomycetota</taxon>
        <taxon>Actinomycetes</taxon>
        <taxon>Mycobacteriales</taxon>
        <taxon>Mycobacteriaceae</taxon>
        <taxon>Mycolicibacterium</taxon>
    </lineage>
</organism>
<evidence type="ECO:0000313" key="5">
    <source>
        <dbReference type="Proteomes" id="UP000812982"/>
    </source>
</evidence>
<dbReference type="PANTHER" id="PTHR33371">
    <property type="entry name" value="INTERMEMBRANE PHOSPHOLIPID TRANSPORT SYSTEM BINDING PROTEIN MLAD-RELATED"/>
    <property type="match status" value="1"/>
</dbReference>
<feature type="transmembrane region" description="Helical" evidence="1">
    <location>
        <begin position="12"/>
        <end position="35"/>
    </location>
</feature>
<keyword evidence="1" id="KW-1133">Transmembrane helix</keyword>
<evidence type="ECO:0000313" key="4">
    <source>
        <dbReference type="EMBL" id="MBU9762571.1"/>
    </source>
</evidence>
<dbReference type="EMBL" id="VOMB01000002">
    <property type="protein sequence ID" value="MBU9762571.1"/>
    <property type="molecule type" value="Genomic_DNA"/>
</dbReference>
<keyword evidence="1" id="KW-0472">Membrane</keyword>
<reference evidence="4 5" key="1">
    <citation type="journal article" date="2021" name="Sci. Rep.">
        <title>Phenotypic and genomic hallmarks of a novel, potentially pathogenic rapidly growing Mycobacterium species related to the Mycobacterium fortuitum complex.</title>
        <authorList>
            <person name="Gharbi R."/>
            <person name="Khanna V."/>
            <person name="Frigui W."/>
            <person name="Mhenni B."/>
            <person name="Brosch R."/>
            <person name="Mardassi H."/>
        </authorList>
    </citation>
    <scope>NUCLEOTIDE SEQUENCE [LARGE SCALE GENOMIC DNA]</scope>
    <source>
        <strain evidence="4 5">TNTM28</strain>
    </source>
</reference>
<dbReference type="Proteomes" id="UP000812982">
    <property type="component" value="Unassembled WGS sequence"/>
</dbReference>
<dbReference type="InterPro" id="IPR024516">
    <property type="entry name" value="Mce_C"/>
</dbReference>
<accession>A0ABS6KG72</accession>
<dbReference type="InterPro" id="IPR003399">
    <property type="entry name" value="Mce/MlaD"/>
</dbReference>
<name>A0ABS6KG72_9MYCO</name>
<feature type="domain" description="Mce/MlaD" evidence="2">
    <location>
        <begin position="43"/>
        <end position="121"/>
    </location>
</feature>
<gene>
    <name evidence="4" type="ORF">FR943_01720</name>
</gene>
<dbReference type="PANTHER" id="PTHR33371:SF17">
    <property type="entry name" value="MCE-FAMILY PROTEIN MCE1B"/>
    <property type="match status" value="1"/>
</dbReference>
<feature type="domain" description="Mammalian cell entry C-terminal" evidence="3">
    <location>
        <begin position="135"/>
        <end position="230"/>
    </location>
</feature>
<comment type="caution">
    <text evidence="4">The sequence shown here is derived from an EMBL/GenBank/DDBJ whole genome shotgun (WGS) entry which is preliminary data.</text>
</comment>
<dbReference type="RefSeq" id="WP_217154551.1">
    <property type="nucleotide sequence ID" value="NZ_VOMB01000002.1"/>
</dbReference>
<sequence length="340" mass="36541">MSNRTIVIKPAAALWRLALSAVVAIALGVVVVNVLRQPVDGQTRSYTAEFTDASGLHVDDDVRVRGVRVGKVESVKLVRRAGQSVAAVGFGLQQRFGIVDSSRLAIKFQALTGARYLDIVAPSVGATAEPLVTLVPTSMTQPSLDITTLFNGLQPVLATLTPEEINTFTDNVTTFLAGDGSGLGPMLDSIRKLTQFVSDRQSVISTLMQNLSALSDSVGGRSREFIQLLEWANRPIDAAMSVLDEFRKSDLYGPQFTQAVVRLLNHLGFQPGADVDDGLDRALTNFNNAIDGFKMIPVVWENIGPPSQAGEPMPCSRGRAQLPATMDVLLNGQRVVLCNP</sequence>
<proteinExistence type="predicted"/>